<dbReference type="STRING" id="354355.SAMN05660816_05540"/>
<dbReference type="OrthoDB" id="9758757at2"/>
<dbReference type="EMBL" id="LVXG01000009">
    <property type="protein sequence ID" value="OQP52062.1"/>
    <property type="molecule type" value="Genomic_DNA"/>
</dbReference>
<dbReference type="Gene3D" id="1.20.1600.10">
    <property type="entry name" value="Outer membrane efflux proteins (OEP)"/>
    <property type="match status" value="1"/>
</dbReference>
<dbReference type="Gene3D" id="3.30.70.1430">
    <property type="entry name" value="Multidrug efflux transporter AcrB pore domain"/>
    <property type="match status" value="2"/>
</dbReference>
<keyword evidence="8" id="KW-0175">Coiled coil</keyword>
<feature type="transmembrane region" description="Helical" evidence="9">
    <location>
        <begin position="368"/>
        <end position="388"/>
    </location>
</feature>
<feature type="transmembrane region" description="Helical" evidence="9">
    <location>
        <begin position="1043"/>
        <end position="1060"/>
    </location>
</feature>
<feature type="transmembrane region" description="Helical" evidence="9">
    <location>
        <begin position="928"/>
        <end position="955"/>
    </location>
</feature>
<comment type="caution">
    <text evidence="10">The sequence shown here is derived from an EMBL/GenBank/DDBJ whole genome shotgun (WGS) entry which is preliminary data.</text>
</comment>
<evidence type="ECO:0000256" key="5">
    <source>
        <dbReference type="ARBA" id="ARBA00022692"/>
    </source>
</evidence>
<dbReference type="GO" id="GO:0015562">
    <property type="term" value="F:efflux transmembrane transporter activity"/>
    <property type="evidence" value="ECO:0007669"/>
    <property type="project" value="InterPro"/>
</dbReference>
<dbReference type="GO" id="GO:0005886">
    <property type="term" value="C:plasma membrane"/>
    <property type="evidence" value="ECO:0007669"/>
    <property type="project" value="UniProtKB-SubCell"/>
</dbReference>
<feature type="transmembrane region" description="Helical" evidence="9">
    <location>
        <begin position="345"/>
        <end position="361"/>
    </location>
</feature>
<dbReference type="PANTHER" id="PTHR32063:SF24">
    <property type="entry name" value="CATION EFFLUX SYSTEM (ACRB_ACRD_ACRF FAMILY)"/>
    <property type="match status" value="1"/>
</dbReference>
<dbReference type="Gene3D" id="3.30.70.1320">
    <property type="entry name" value="Multidrug efflux transporter AcrB pore domain like"/>
    <property type="match status" value="1"/>
</dbReference>
<evidence type="ECO:0000256" key="7">
    <source>
        <dbReference type="ARBA" id="ARBA00023136"/>
    </source>
</evidence>
<feature type="transmembrane region" description="Helical" evidence="9">
    <location>
        <begin position="904"/>
        <end position="922"/>
    </location>
</feature>
<feature type="transmembrane region" description="Helical" evidence="9">
    <location>
        <begin position="975"/>
        <end position="996"/>
    </location>
</feature>
<gene>
    <name evidence="10" type="ORF">A4H97_25965</name>
</gene>
<dbReference type="SUPFAM" id="SSF56954">
    <property type="entry name" value="Outer membrane efflux proteins (OEP)"/>
    <property type="match status" value="1"/>
</dbReference>
<dbReference type="GO" id="GO:0008324">
    <property type="term" value="F:monoatomic cation transmembrane transporter activity"/>
    <property type="evidence" value="ECO:0007669"/>
    <property type="project" value="InterPro"/>
</dbReference>
<comment type="similarity">
    <text evidence="2">Belongs to the resistance-nodulation-cell division (RND) (TC 2.A.6) family.</text>
</comment>
<feature type="transmembrane region" description="Helical" evidence="9">
    <location>
        <begin position="542"/>
        <end position="561"/>
    </location>
</feature>
<reference evidence="11" key="1">
    <citation type="submission" date="2016-04" db="EMBL/GenBank/DDBJ databases">
        <authorList>
            <person name="Chen L."/>
            <person name="Zhuang W."/>
            <person name="Wang G."/>
        </authorList>
    </citation>
    <scope>NUCLEOTIDE SEQUENCE [LARGE SCALE GENOMIC DNA]</scope>
    <source>
        <strain evidence="11">17621</strain>
    </source>
</reference>
<feature type="transmembrane region" description="Helical" evidence="9">
    <location>
        <begin position="394"/>
        <end position="417"/>
    </location>
</feature>
<evidence type="ECO:0000256" key="2">
    <source>
        <dbReference type="ARBA" id="ARBA00010942"/>
    </source>
</evidence>
<evidence type="ECO:0000313" key="11">
    <source>
        <dbReference type="Proteomes" id="UP000192610"/>
    </source>
</evidence>
<dbReference type="InterPro" id="IPR001036">
    <property type="entry name" value="Acrflvin-R"/>
</dbReference>
<dbReference type="NCBIfam" id="TIGR00914">
    <property type="entry name" value="2A0601"/>
    <property type="match status" value="1"/>
</dbReference>
<dbReference type="Proteomes" id="UP000192610">
    <property type="component" value="Unassembled WGS sequence"/>
</dbReference>
<keyword evidence="5 9" id="KW-0812">Transmembrane</keyword>
<keyword evidence="11" id="KW-1185">Reference proteome</keyword>
<name>A0A1V9F1C0_9BACT</name>
<dbReference type="SUPFAM" id="SSF82693">
    <property type="entry name" value="Multidrug efflux transporter AcrB pore domain, PN1, PN2, PC1 and PC2 subdomains"/>
    <property type="match status" value="3"/>
</dbReference>
<evidence type="ECO:0000256" key="8">
    <source>
        <dbReference type="SAM" id="Coils"/>
    </source>
</evidence>
<evidence type="ECO:0000256" key="3">
    <source>
        <dbReference type="ARBA" id="ARBA00022448"/>
    </source>
</evidence>
<comment type="subcellular location">
    <subcellularLocation>
        <location evidence="1">Cell membrane</location>
        <topology evidence="1">Multi-pass membrane protein</topology>
    </subcellularLocation>
</comment>
<keyword evidence="3" id="KW-0813">Transport</keyword>
<evidence type="ECO:0000256" key="6">
    <source>
        <dbReference type="ARBA" id="ARBA00022989"/>
    </source>
</evidence>
<dbReference type="SUPFAM" id="SSF82866">
    <property type="entry name" value="Multidrug efflux transporter AcrB transmembrane domain"/>
    <property type="match status" value="2"/>
</dbReference>
<keyword evidence="6 9" id="KW-1133">Transmembrane helix</keyword>
<feature type="transmembrane region" description="Helical" evidence="9">
    <location>
        <begin position="878"/>
        <end position="897"/>
    </location>
</feature>
<proteinExistence type="inferred from homology"/>
<dbReference type="Gene3D" id="3.30.70.1440">
    <property type="entry name" value="Multidrug efflux transporter AcrB pore domain"/>
    <property type="match status" value="1"/>
</dbReference>
<evidence type="ECO:0000256" key="4">
    <source>
        <dbReference type="ARBA" id="ARBA00022475"/>
    </source>
</evidence>
<protein>
    <submittedName>
        <fullName evidence="10">Acriflavine resistance protein B</fullName>
    </submittedName>
</protein>
<dbReference type="Gene3D" id="1.20.1640.10">
    <property type="entry name" value="Multidrug efflux transporter AcrB transmembrane domain"/>
    <property type="match status" value="2"/>
</dbReference>
<evidence type="ECO:0000256" key="9">
    <source>
        <dbReference type="SAM" id="Phobius"/>
    </source>
</evidence>
<dbReference type="InterPro" id="IPR027463">
    <property type="entry name" value="AcrB_DN_DC_subdom"/>
</dbReference>
<keyword evidence="7 9" id="KW-0472">Membrane</keyword>
<accession>A0A1V9F1C0</accession>
<dbReference type="GO" id="GO:0042910">
    <property type="term" value="F:xenobiotic transmembrane transporter activity"/>
    <property type="evidence" value="ECO:0007669"/>
    <property type="project" value="TreeGrafter"/>
</dbReference>
<feature type="transmembrane region" description="Helical" evidence="9">
    <location>
        <begin position="486"/>
        <end position="507"/>
    </location>
</feature>
<feature type="transmembrane region" description="Helical" evidence="9">
    <location>
        <begin position="448"/>
        <end position="466"/>
    </location>
</feature>
<dbReference type="Pfam" id="PF00873">
    <property type="entry name" value="ACR_tran"/>
    <property type="match status" value="1"/>
</dbReference>
<dbReference type="SUPFAM" id="SSF82714">
    <property type="entry name" value="Multidrug efflux transporter AcrB TolC docking domain, DN and DC subdomains"/>
    <property type="match status" value="2"/>
</dbReference>
<feature type="coiled-coil region" evidence="8">
    <location>
        <begin position="1212"/>
        <end position="1239"/>
    </location>
</feature>
<dbReference type="RefSeq" id="WP_081198244.1">
    <property type="nucleotide sequence ID" value="NZ_FOCZ01000013.1"/>
</dbReference>
<organism evidence="10 11">
    <name type="scientific">Niastella yeongjuensis</name>
    <dbReference type="NCBI Taxonomy" id="354355"/>
    <lineage>
        <taxon>Bacteria</taxon>
        <taxon>Pseudomonadati</taxon>
        <taxon>Bacteroidota</taxon>
        <taxon>Chitinophagia</taxon>
        <taxon>Chitinophagales</taxon>
        <taxon>Chitinophagaceae</taxon>
        <taxon>Niastella</taxon>
    </lineage>
</organism>
<dbReference type="PRINTS" id="PR00702">
    <property type="entry name" value="ACRIFLAVINRP"/>
</dbReference>
<dbReference type="PANTHER" id="PTHR32063">
    <property type="match status" value="1"/>
</dbReference>
<keyword evidence="4" id="KW-1003">Cell membrane</keyword>
<dbReference type="InterPro" id="IPR004763">
    <property type="entry name" value="CusA-like"/>
</dbReference>
<evidence type="ECO:0000313" key="10">
    <source>
        <dbReference type="EMBL" id="OQP52062.1"/>
    </source>
</evidence>
<sequence>MIQAIIRFSIKNKLVIGLFVLTLLLWGTYAVTKLPIDAVPDITDNQVQVITTSPSLGAPDVERLITFPIEQANSTIPGLKEIRSISRFGLSVVTIVFNEEADVYWARQQIAERLQQVQSLIPPQLGKPELAPVTTGLGEIYQYVVRPKKGYEQKYDAMQLRTMQDWIIRRQLLGTPGVAEVSSFGGRLKQYEIAVNTSRLKSHNLTIDDVFTALEKNNQNTGGAYIEKGPMVLFIRSEGLITNEQDIGNIVVKTMDAGIPVLMRDVAAISLGNATRYGAMTYNDKGEVAGAVVMMLKGGNSSAVIKRVKDKVAQIQQTLPEGVVIEPFLDRTKMVNHAIGTVQKNLIEGALIVVFVLVVFLGNLRAGLVVASVIPLSMLFAIILMNVFGVSGNLMSLGAIDFGLIVDGAVIIVEAVMHRLSHSKHFSSINKLTQSSMDDEVQHSASKMMNAAIFGQIIILVVYLPIYSLQGIEGKMFRPMAQTVTFALLGAFLLSFTYVPMITSLFISKKLSHKKTFSDRMMERFERAYQFVLERMLRFPKLIIGGSIVAFVISLFIFSRLGGEFIPKLEEGDFAIETRLLTGSNINASVHTLTQAARILKSRFPEVQKVVGKNGSSEIPTDPMPIDASDLIVILKDKKEWTSAHTFDELTEKMQQALQEIPGATFGFQYPVQMRFNELISGARQDVVCKIFGEDLDTLAQYANKVGAIINTVKGAADTYIETVTGMPQILVTYNRTAIAHYGLNIEDINRVLNTAFAGQSAGLVYEGERRFDLVVRLENLQRQDVSDVQNLLIPTATGAQIPLSQVAAVEIKDGPNQIQREDAKRRIITGFNVRGRDVESVVTELDKKIKQQVQLKSGYYIVYGGQFQNLTEARKRLSIAVPVALLLILVMLYFAFGKVKYGLLIFSAIPLSAIGGILFLWMRGMPFSISAGIGFIALFGVAVLNGIVLIAEFIRLKQHGIQDIKQIIMEGTRIRLRPVLMTASVASLGFLPMALSEGAGAEVQRPLATVVIGGLLTATFLTLVVLPVLYLWVENRKRIKPALQVAGMIIALLVCQSAFTQTGTERSMPLEQMLQQASTNNLSLKASRSGIGYWKQLQTATTELPRTQIGGEYGGINSMNNDTRFYINQSFELPVVYRRQKELYGALEQVASTQVALKQQELQKAVKTVFYNMVDLLERQKLLLRLDSIYSRFLDAANLRLKTGESTILEKSNAETQIQQLKLQQEQVKADLRMDQQQLQWLLNTKDLLLPEYHALKKEQDQLIDTLAVISHPAVQLQQQQVKVNAAQTNIEKARLNPEFTVGYSNQSIIGYQTKDGVNQKYYSGGDRFNIYQLSVGLPIFNKAVKARIRAGQLQEATTRLEVDATSQYLTNQWEQLQEAYKKYGAQVQYYETAGLQQAALITRNARLGFEKGDVSYVEWTLQMNNAVNIELGYLQAIHALNNTIIELEYLTGK</sequence>
<evidence type="ECO:0000256" key="1">
    <source>
        <dbReference type="ARBA" id="ARBA00004651"/>
    </source>
</evidence>
<dbReference type="Gene3D" id="3.30.2090.10">
    <property type="entry name" value="Multidrug efflux transporter AcrB TolC docking domain, DN and DC subdomains"/>
    <property type="match status" value="2"/>
</dbReference>
<feature type="transmembrane region" description="Helical" evidence="9">
    <location>
        <begin position="1008"/>
        <end position="1031"/>
    </location>
</feature>